<reference evidence="1" key="1">
    <citation type="journal article" date="2019" name="bioRxiv">
        <title>The Genome of the Zebra Mussel, Dreissena polymorpha: A Resource for Invasive Species Research.</title>
        <authorList>
            <person name="McCartney M.A."/>
            <person name="Auch B."/>
            <person name="Kono T."/>
            <person name="Mallez S."/>
            <person name="Zhang Y."/>
            <person name="Obille A."/>
            <person name="Becker A."/>
            <person name="Abrahante J.E."/>
            <person name="Garbe J."/>
            <person name="Badalamenti J.P."/>
            <person name="Herman A."/>
            <person name="Mangelson H."/>
            <person name="Liachko I."/>
            <person name="Sullivan S."/>
            <person name="Sone E.D."/>
            <person name="Koren S."/>
            <person name="Silverstein K.A.T."/>
            <person name="Beckman K.B."/>
            <person name="Gohl D.M."/>
        </authorList>
    </citation>
    <scope>NUCLEOTIDE SEQUENCE</scope>
    <source>
        <strain evidence="1">Duluth1</strain>
        <tissue evidence="1">Whole animal</tissue>
    </source>
</reference>
<accession>A0A9D4H0K1</accession>
<name>A0A9D4H0K1_DREPO</name>
<keyword evidence="2" id="KW-1185">Reference proteome</keyword>
<evidence type="ECO:0000313" key="2">
    <source>
        <dbReference type="Proteomes" id="UP000828390"/>
    </source>
</evidence>
<sequence length="97" mass="10982">MDFAENKFCVAQQEVQSTHLSHNQVTIHPTVAYYRCTEEDCEDIVTEGLIFIYDDKTHDAAAVHEFVMLTIKVPSYTEAGIDNKQGDPFHGGMRCTK</sequence>
<gene>
    <name evidence="1" type="ORF">DPMN_128138</name>
</gene>
<dbReference type="PANTHER" id="PTHR46601:SF1">
    <property type="entry name" value="ADF-H DOMAIN-CONTAINING PROTEIN"/>
    <property type="match status" value="1"/>
</dbReference>
<evidence type="ECO:0000313" key="1">
    <source>
        <dbReference type="EMBL" id="KAH3826242.1"/>
    </source>
</evidence>
<reference evidence="1" key="2">
    <citation type="submission" date="2020-11" db="EMBL/GenBank/DDBJ databases">
        <authorList>
            <person name="McCartney M.A."/>
            <person name="Auch B."/>
            <person name="Kono T."/>
            <person name="Mallez S."/>
            <person name="Becker A."/>
            <person name="Gohl D.M."/>
            <person name="Silverstein K.A.T."/>
            <person name="Koren S."/>
            <person name="Bechman K.B."/>
            <person name="Herman A."/>
            <person name="Abrahante J.E."/>
            <person name="Garbe J."/>
        </authorList>
    </citation>
    <scope>NUCLEOTIDE SEQUENCE</scope>
    <source>
        <strain evidence="1">Duluth1</strain>
        <tissue evidence="1">Whole animal</tissue>
    </source>
</reference>
<protein>
    <submittedName>
        <fullName evidence="1">Uncharacterized protein</fullName>
    </submittedName>
</protein>
<dbReference type="EMBL" id="JAIWYP010000005">
    <property type="protein sequence ID" value="KAH3826242.1"/>
    <property type="molecule type" value="Genomic_DNA"/>
</dbReference>
<comment type="caution">
    <text evidence="1">The sequence shown here is derived from an EMBL/GenBank/DDBJ whole genome shotgun (WGS) entry which is preliminary data.</text>
</comment>
<organism evidence="1 2">
    <name type="scientific">Dreissena polymorpha</name>
    <name type="common">Zebra mussel</name>
    <name type="synonym">Mytilus polymorpha</name>
    <dbReference type="NCBI Taxonomy" id="45954"/>
    <lineage>
        <taxon>Eukaryota</taxon>
        <taxon>Metazoa</taxon>
        <taxon>Spiralia</taxon>
        <taxon>Lophotrochozoa</taxon>
        <taxon>Mollusca</taxon>
        <taxon>Bivalvia</taxon>
        <taxon>Autobranchia</taxon>
        <taxon>Heteroconchia</taxon>
        <taxon>Euheterodonta</taxon>
        <taxon>Imparidentia</taxon>
        <taxon>Neoheterodontei</taxon>
        <taxon>Myida</taxon>
        <taxon>Dreissenoidea</taxon>
        <taxon>Dreissenidae</taxon>
        <taxon>Dreissena</taxon>
    </lineage>
</organism>
<dbReference type="PANTHER" id="PTHR46601">
    <property type="entry name" value="ULP_PROTEASE DOMAIN-CONTAINING PROTEIN"/>
    <property type="match status" value="1"/>
</dbReference>
<dbReference type="AlphaFoldDB" id="A0A9D4H0K1"/>
<dbReference type="Proteomes" id="UP000828390">
    <property type="component" value="Unassembled WGS sequence"/>
</dbReference>
<proteinExistence type="predicted"/>